<comment type="caution">
    <text evidence="3">The sequence shown here is derived from an EMBL/GenBank/DDBJ whole genome shotgun (WGS) entry which is preliminary data.</text>
</comment>
<dbReference type="Proteomes" id="UP001500630">
    <property type="component" value="Unassembled WGS sequence"/>
</dbReference>
<accession>A0ABP6XTY4</accession>
<evidence type="ECO:0000259" key="2">
    <source>
        <dbReference type="Pfam" id="PF13086"/>
    </source>
</evidence>
<evidence type="ECO:0000313" key="3">
    <source>
        <dbReference type="EMBL" id="GAA3571989.1"/>
    </source>
</evidence>
<feature type="compositionally biased region" description="Polar residues" evidence="1">
    <location>
        <begin position="501"/>
        <end position="510"/>
    </location>
</feature>
<dbReference type="EMBL" id="BAABDQ010000014">
    <property type="protein sequence ID" value="GAA3571989.1"/>
    <property type="molecule type" value="Genomic_DNA"/>
</dbReference>
<evidence type="ECO:0000313" key="4">
    <source>
        <dbReference type="Proteomes" id="UP001500630"/>
    </source>
</evidence>
<sequence length="541" mass="58803">MQIADDRLKTVLRNWRDSLIDLSGRNRLLNFRHTRSATLEIESPDATALLPGLAKGWRFADIEDAGTEDEAGDRPGLKAISPARVGEIHTQKATQATLDGALRKLFRDSHQVFSDTGLWVLQLGAGFLDWSEDGGTTFSSAPLLLVPVMLERGADGFRLLVAEDEDMTANPALAVKMEQLGVAWPAAEQFEDLAGAIAAVRHAVAGQRTWTVSERVVLATFQSHKEAMYRDLLDNESTIMASPLVHAIGLGPHASMDLSALDFDPVRLDELDVVQPPEETPLVLDADSSQRQCLAAALAGRTFVMDGPPGTGKSQTIANVIAALLHAGRTVLFVSEKAAALDVVRNRLEHVGLASFLMPLHSHNTSRKHVAQELGRALVERPRARGAGPARQRARSLRLELTEYAAAMNEVRRPLDRSLFEIIGRLSKLDDIVSLAPGSQFRPGSLTTAQLDTILGAAGEVSRAWRPVADRESFPWRDLETAEPPARTSIGWQKRPRSCAEPSSGTTSSPGRWGSTISRPSPRSSPCWTLPRPARRSLLAG</sequence>
<gene>
    <name evidence="3" type="ORF">GCM10022419_061080</name>
</gene>
<proteinExistence type="predicted"/>
<dbReference type="InterPro" id="IPR027417">
    <property type="entry name" value="P-loop_NTPase"/>
</dbReference>
<reference evidence="4" key="1">
    <citation type="journal article" date="2019" name="Int. J. Syst. Evol. Microbiol.">
        <title>The Global Catalogue of Microorganisms (GCM) 10K type strain sequencing project: providing services to taxonomists for standard genome sequencing and annotation.</title>
        <authorList>
            <consortium name="The Broad Institute Genomics Platform"/>
            <consortium name="The Broad Institute Genome Sequencing Center for Infectious Disease"/>
            <person name="Wu L."/>
            <person name="Ma J."/>
        </authorList>
    </citation>
    <scope>NUCLEOTIDE SEQUENCE [LARGE SCALE GENOMIC DNA]</scope>
    <source>
        <strain evidence="4">JCM 17326</strain>
    </source>
</reference>
<dbReference type="InterPro" id="IPR025103">
    <property type="entry name" value="DUF4011"/>
</dbReference>
<protein>
    <recommendedName>
        <fullName evidence="2">DNA2/NAM7 helicase helicase domain-containing protein</fullName>
    </recommendedName>
</protein>
<dbReference type="Pfam" id="PF13086">
    <property type="entry name" value="AAA_11"/>
    <property type="match status" value="1"/>
</dbReference>
<feature type="domain" description="DNA2/NAM7 helicase helicase" evidence="2">
    <location>
        <begin position="287"/>
        <end position="350"/>
    </location>
</feature>
<dbReference type="Gene3D" id="3.40.50.300">
    <property type="entry name" value="P-loop containing nucleotide triphosphate hydrolases"/>
    <property type="match status" value="1"/>
</dbReference>
<dbReference type="InterPro" id="IPR041677">
    <property type="entry name" value="DNA2/NAM7_AAA_11"/>
</dbReference>
<dbReference type="SUPFAM" id="SSF52540">
    <property type="entry name" value="P-loop containing nucleoside triphosphate hydrolases"/>
    <property type="match status" value="1"/>
</dbReference>
<evidence type="ECO:0000256" key="1">
    <source>
        <dbReference type="SAM" id="MobiDB-lite"/>
    </source>
</evidence>
<organism evidence="3 4">
    <name type="scientific">Nonomuraea rosea</name>
    <dbReference type="NCBI Taxonomy" id="638574"/>
    <lineage>
        <taxon>Bacteria</taxon>
        <taxon>Bacillati</taxon>
        <taxon>Actinomycetota</taxon>
        <taxon>Actinomycetes</taxon>
        <taxon>Streptosporangiales</taxon>
        <taxon>Streptosporangiaceae</taxon>
        <taxon>Nonomuraea</taxon>
    </lineage>
</organism>
<keyword evidence="4" id="KW-1185">Reference proteome</keyword>
<feature type="region of interest" description="Disordered" evidence="1">
    <location>
        <begin position="476"/>
        <end position="541"/>
    </location>
</feature>
<name>A0ABP6XTY4_9ACTN</name>
<dbReference type="Pfam" id="PF13195">
    <property type="entry name" value="DUF4011"/>
    <property type="match status" value="1"/>
</dbReference>